<dbReference type="EMBL" id="FQUY01000001">
    <property type="protein sequence ID" value="SHE31120.1"/>
    <property type="molecule type" value="Genomic_DNA"/>
</dbReference>
<dbReference type="PROSITE" id="PS00092">
    <property type="entry name" value="N6_MTASE"/>
    <property type="match status" value="1"/>
</dbReference>
<feature type="domain" description="DUF1156" evidence="1">
    <location>
        <begin position="14"/>
        <end position="61"/>
    </location>
</feature>
<protein>
    <submittedName>
        <fullName evidence="2">Adenine-specific DNA methylase, contains a Zn-ribbon domain</fullName>
    </submittedName>
</protein>
<reference evidence="3" key="1">
    <citation type="submission" date="2016-11" db="EMBL/GenBank/DDBJ databases">
        <authorList>
            <person name="Varghese N."/>
            <person name="Submissions S."/>
        </authorList>
    </citation>
    <scope>NUCLEOTIDE SEQUENCE [LARGE SCALE GENOMIC DNA]</scope>
    <source>
        <strain evidence="3">DSM 12395</strain>
    </source>
</reference>
<sequence>MTKEKRPAVLIEKWFPVQELGIECQRENSSGNHPPPNRLHVWWARRPLVVSSAAILGSILGCNTNPDWFKKFIGILGDPIAAQKKIEEAKQTNTRVSNPFGYDRAFKYVPTDEQLEEFKAKLIEMWGEIPVVLDPMAGGGSIPLEAVKYGLPTYANDLNPVAFVIEKATFEYPAKYKDSLADDIVRWSNEIYQRAKKELEPYFPSQEGEQVFCYIWARTVVCPECGLQVPLSPNWWLQKKDNSKIAVKIHYTTQSNQCTFELVENVKMNEYDPDEGTVARGVGKCPRCMGTIHGDYIKEMAQTGRMGQQLYALGVQRLVGRRTKKSFRIPNEADLAAVNNASKIVENKLPDWQINNLFADELIPDGEKTKEPRRYGYDAWNKLFSPRQKLSNLTLLKHFNDIKQEILDKEEPERAKAIITYLAFILDKCFDYNSYLVRWDGTRNKIANTFDRHDFSFKWSFGEMNLISPGLGFQWATETVLDAYKGLAEIIHPTETPLFKQAKRLNTEQIHITQGSAANLHHIPDNTIHAIVVDPPYYDNVMYAELSDFFYVWMKRTLGDIYPEAFSDELTNKDDEAVANPARFRGFDVSPAELARQDYQQKMQLCFQEMYRVLRPDGVLTIMFTHKKVDAWDTLATALISAGFEITASWPVHTESEHSLHQARKNAAASTILLVCRKRETDGSGGWWEDILPEVRRTALQKVQEFMAADITGVDLYLATFGPVLGVLSRHWPVQDRSGEAISPDKALDEARRVVTDYRVQSLLQGRRGRFDPVTRWYILAWDIYQAPQFPFDEGHKLALSVGVDIDALRTQKQIYKKDGNFIVLTSPRERSRRGQVDVNAQSFTSYIDAIHTALLIYEEDGAAAVRRFVQQANLLQSDDFLSAYAALVRAIPAGQPEHLQLKDMALAAMDEKLDQLSLW</sequence>
<dbReference type="InterPro" id="IPR009537">
    <property type="entry name" value="DUF1156"/>
</dbReference>
<keyword evidence="2" id="KW-0489">Methyltransferase</keyword>
<dbReference type="GO" id="GO:0032259">
    <property type="term" value="P:methylation"/>
    <property type="evidence" value="ECO:0007669"/>
    <property type="project" value="UniProtKB-KW"/>
</dbReference>
<keyword evidence="2" id="KW-0808">Transferase</keyword>
<dbReference type="AlphaFoldDB" id="A0A1M4SFZ1"/>
<dbReference type="Pfam" id="PF06634">
    <property type="entry name" value="DUF1156"/>
    <property type="match status" value="1"/>
</dbReference>
<organism evidence="2 3">
    <name type="scientific">Desulforamulus putei DSM 12395</name>
    <dbReference type="NCBI Taxonomy" id="1121429"/>
    <lineage>
        <taxon>Bacteria</taxon>
        <taxon>Bacillati</taxon>
        <taxon>Bacillota</taxon>
        <taxon>Clostridia</taxon>
        <taxon>Eubacteriales</taxon>
        <taxon>Peptococcaceae</taxon>
        <taxon>Desulforamulus</taxon>
    </lineage>
</organism>
<dbReference type="STRING" id="1121429.SAMN02745133_00107"/>
<dbReference type="GO" id="GO:0008168">
    <property type="term" value="F:methyltransferase activity"/>
    <property type="evidence" value="ECO:0007669"/>
    <property type="project" value="UniProtKB-KW"/>
</dbReference>
<dbReference type="RefSeq" id="WP_073234046.1">
    <property type="nucleotide sequence ID" value="NZ_FQUY01000001.1"/>
</dbReference>
<dbReference type="Proteomes" id="UP000184148">
    <property type="component" value="Unassembled WGS sequence"/>
</dbReference>
<dbReference type="InterPro" id="IPR029063">
    <property type="entry name" value="SAM-dependent_MTases_sf"/>
</dbReference>
<evidence type="ECO:0000259" key="1">
    <source>
        <dbReference type="Pfam" id="PF06634"/>
    </source>
</evidence>
<dbReference type="InterPro" id="IPR002052">
    <property type="entry name" value="DNA_methylase_N6_adenine_CS"/>
</dbReference>
<dbReference type="Gene3D" id="3.40.50.150">
    <property type="entry name" value="Vaccinia Virus protein VP39"/>
    <property type="match status" value="1"/>
</dbReference>
<dbReference type="SUPFAM" id="SSF53335">
    <property type="entry name" value="S-adenosyl-L-methionine-dependent methyltransferases"/>
    <property type="match status" value="2"/>
</dbReference>
<dbReference type="OrthoDB" id="9800801at2"/>
<gene>
    <name evidence="2" type="ORF">SAMN02745133_00107</name>
</gene>
<proteinExistence type="predicted"/>
<accession>A0A1M4SFZ1</accession>
<name>A0A1M4SFZ1_9FIRM</name>
<dbReference type="GO" id="GO:0003676">
    <property type="term" value="F:nucleic acid binding"/>
    <property type="evidence" value="ECO:0007669"/>
    <property type="project" value="InterPro"/>
</dbReference>
<evidence type="ECO:0000313" key="2">
    <source>
        <dbReference type="EMBL" id="SHE31120.1"/>
    </source>
</evidence>
<evidence type="ECO:0000313" key="3">
    <source>
        <dbReference type="Proteomes" id="UP000184148"/>
    </source>
</evidence>
<keyword evidence="3" id="KW-1185">Reference proteome</keyword>